<comment type="caution">
    <text evidence="1">The sequence shown here is derived from an EMBL/GenBank/DDBJ whole genome shotgun (WGS) entry which is preliminary data.</text>
</comment>
<dbReference type="PANTHER" id="PTHR32305">
    <property type="match status" value="1"/>
</dbReference>
<evidence type="ECO:0000313" key="2">
    <source>
        <dbReference type="Proteomes" id="UP000309488"/>
    </source>
</evidence>
<proteinExistence type="predicted"/>
<organism evidence="1 2">
    <name type="scientific">Pedobacter polaris</name>
    <dbReference type="NCBI Taxonomy" id="2571273"/>
    <lineage>
        <taxon>Bacteria</taxon>
        <taxon>Pseudomonadati</taxon>
        <taxon>Bacteroidota</taxon>
        <taxon>Sphingobacteriia</taxon>
        <taxon>Sphingobacteriales</taxon>
        <taxon>Sphingobacteriaceae</taxon>
        <taxon>Pedobacter</taxon>
    </lineage>
</organism>
<dbReference type="EMBL" id="SWBR01000006">
    <property type="protein sequence ID" value="TKC04706.1"/>
    <property type="molecule type" value="Genomic_DNA"/>
</dbReference>
<dbReference type="InterPro" id="IPR050708">
    <property type="entry name" value="T6SS_VgrG/RHS"/>
</dbReference>
<keyword evidence="2" id="KW-1185">Reference proteome</keyword>
<dbReference type="NCBIfam" id="TIGR03696">
    <property type="entry name" value="Rhs_assc_core"/>
    <property type="match status" value="1"/>
</dbReference>
<dbReference type="InterPro" id="IPR022385">
    <property type="entry name" value="Rhs_assc_core"/>
</dbReference>
<sequence>MKGNVRYSFDIYNGAVRKLQEDNYYAFGLRHSATAGTNNYLYNGKELQDELGAYDYGARFYDPVVGRWNVIDPLAEISRRFSPYVYGNNNPIRFIDPNGMSATDKYMPMHWASSSPPDWVKSGNTWVWREDITSAEQAKEQGFDDYRAPGSILSNAKIGTNGATGAVRLGDNASDVSYIVTSNSEKQEPGFFDKLAGWLSSFQSKDASVGEGMHMFNNNNLGGGDPDAHLRPNSIGEKTYLGDISWLLSYGGQIRTNNSGYNKWNPFEPYDAFENVRDVTTKIAENIKINEPRMYVDPIKKDTVTNTEAIRRQIKRYGSENWSSWTQLGRGEYKY</sequence>
<gene>
    <name evidence="1" type="ORF">FA048_18635</name>
</gene>
<dbReference type="OrthoDB" id="1191296at2"/>
<evidence type="ECO:0000313" key="1">
    <source>
        <dbReference type="EMBL" id="TKC04706.1"/>
    </source>
</evidence>
<reference evidence="1 2" key="1">
    <citation type="submission" date="2019-04" db="EMBL/GenBank/DDBJ databases">
        <title>Pedobacter sp. RP-3-22 sp. nov., isolated from Arctic soil.</title>
        <authorList>
            <person name="Dahal R.H."/>
            <person name="Kim D.-U."/>
        </authorList>
    </citation>
    <scope>NUCLEOTIDE SEQUENCE [LARGE SCALE GENOMIC DNA]</scope>
    <source>
        <strain evidence="1 2">RP-3-22</strain>
    </source>
</reference>
<dbReference type="Gene3D" id="2.180.10.10">
    <property type="entry name" value="RHS repeat-associated core"/>
    <property type="match status" value="1"/>
</dbReference>
<name>A0A4U1CCU1_9SPHI</name>
<dbReference type="Proteomes" id="UP000309488">
    <property type="component" value="Unassembled WGS sequence"/>
</dbReference>
<dbReference type="PANTHER" id="PTHR32305:SF15">
    <property type="entry name" value="PROTEIN RHSA-RELATED"/>
    <property type="match status" value="1"/>
</dbReference>
<accession>A0A4U1CCU1</accession>
<dbReference type="AlphaFoldDB" id="A0A4U1CCU1"/>
<protein>
    <submittedName>
        <fullName evidence="1">RHS repeat-associated core domain-containing protein</fullName>
    </submittedName>
</protein>